<proteinExistence type="predicted"/>
<protein>
    <submittedName>
        <fullName evidence="1">Uncharacterized protein</fullName>
    </submittedName>
</protein>
<gene>
    <name evidence="1" type="ORF">TSPGSL018_17621</name>
</gene>
<reference evidence="1" key="1">
    <citation type="submission" date="2014-05" db="EMBL/GenBank/DDBJ databases">
        <title>The transcriptome of the halophilic microalga Tetraselmis sp. GSL018 isolated from the Great Salt Lake, Utah.</title>
        <authorList>
            <person name="Jinkerson R.E."/>
            <person name="D'Adamo S."/>
            <person name="Posewitz M.C."/>
        </authorList>
    </citation>
    <scope>NUCLEOTIDE SEQUENCE</scope>
    <source>
        <strain evidence="1">GSL018</strain>
    </source>
</reference>
<evidence type="ECO:0000313" key="1">
    <source>
        <dbReference type="EMBL" id="JAC77461.1"/>
    </source>
</evidence>
<name>A0A061S3U1_9CHLO</name>
<accession>A0A061S3U1</accession>
<dbReference type="EMBL" id="GBEZ01008046">
    <property type="protein sequence ID" value="JAC77461.1"/>
    <property type="molecule type" value="Transcribed_RNA"/>
</dbReference>
<dbReference type="AlphaFoldDB" id="A0A061S3U1"/>
<sequence>PWATHAMDVAPSSLQIRVEAIAMNVCDSFEWPSCYVACSGIPKHQGIWAHCWSIWKYVLTHEQEGGNV</sequence>
<organism evidence="1">
    <name type="scientific">Tetraselmis sp. GSL018</name>
    <dbReference type="NCBI Taxonomy" id="582737"/>
    <lineage>
        <taxon>Eukaryota</taxon>
        <taxon>Viridiplantae</taxon>
        <taxon>Chlorophyta</taxon>
        <taxon>core chlorophytes</taxon>
        <taxon>Chlorodendrophyceae</taxon>
        <taxon>Chlorodendrales</taxon>
        <taxon>Chlorodendraceae</taxon>
        <taxon>Tetraselmis</taxon>
    </lineage>
</organism>
<feature type="non-terminal residue" evidence="1">
    <location>
        <position position="1"/>
    </location>
</feature>